<feature type="domain" description="DUF1758" evidence="1">
    <location>
        <begin position="40"/>
        <end position="182"/>
    </location>
</feature>
<dbReference type="GO" id="GO:0003676">
    <property type="term" value="F:nucleic acid binding"/>
    <property type="evidence" value="ECO:0007669"/>
    <property type="project" value="InterPro"/>
</dbReference>
<dbReference type="InterPro" id="IPR008737">
    <property type="entry name" value="DUF1758"/>
</dbReference>
<dbReference type="PANTHER" id="PTHR22955:SF66">
    <property type="entry name" value="INTEGRASE CATALYTIC DOMAIN-CONTAINING PROTEIN"/>
    <property type="match status" value="1"/>
</dbReference>
<comment type="caution">
    <text evidence="2">The sequence shown here is derived from an EMBL/GenBank/DDBJ whole genome shotgun (WGS) entry which is preliminary data.</text>
</comment>
<dbReference type="Pfam" id="PF05585">
    <property type="entry name" value="DUF1758"/>
    <property type="match status" value="1"/>
</dbReference>
<evidence type="ECO:0000313" key="2">
    <source>
        <dbReference type="EMBL" id="GFQ87951.1"/>
    </source>
</evidence>
<dbReference type="Gene3D" id="2.40.70.10">
    <property type="entry name" value="Acid Proteases"/>
    <property type="match status" value="1"/>
</dbReference>
<proteinExistence type="predicted"/>
<dbReference type="InterPro" id="IPR008042">
    <property type="entry name" value="Retrotrans_Pao"/>
</dbReference>
<dbReference type="PANTHER" id="PTHR22955">
    <property type="entry name" value="RETROTRANSPOSON"/>
    <property type="match status" value="1"/>
</dbReference>
<sequence>MNSELAQNKTENLAVASSISNLDRMKSGLQSVFLQTCVVDLQFHNTWIEANLLFDSGSMRSFICKNLAEQLNLPVTQKEHLLIHTFGNREPKEKIFDVVKVIISNKKQPKKSTECELLVSDTITNAVLPTPNLTIEKLLETNHMAQSDLCLSQSNKEINVLIGADLYWQFHTGCIKRINKNLFCVETIFQWTLMGNNNLRKNMDSIVENLCFCEHQSNCNSEIKYCFKTYETNEEFNEYQIVIFCDASGRAYGAIAYIYYKGNSDFHVNFVSSKARVAPLQKLSLQRLELLATLIGARLLKTLRKVFKITNNYILFSYSTVALSWIRGYVKQWKPFASNRVHEIQDLTNPQNWRFVKGEQNPADIVSRGCSAEGLMKNTRFCHGPHWLILSEENWPKNERLSQETTHEERRVKYISINYLSEFQNEEPI</sequence>
<name>A0A8X6KXJ3_TRICU</name>
<dbReference type="Proteomes" id="UP000887116">
    <property type="component" value="Unassembled WGS sequence"/>
</dbReference>
<accession>A0A8X6KXJ3</accession>
<evidence type="ECO:0000259" key="1">
    <source>
        <dbReference type="Pfam" id="PF05585"/>
    </source>
</evidence>
<gene>
    <name evidence="2" type="primary">B4U79_02881</name>
    <name evidence="2" type="ORF">TNCT_597561</name>
</gene>
<evidence type="ECO:0000313" key="3">
    <source>
        <dbReference type="Proteomes" id="UP000887116"/>
    </source>
</evidence>
<dbReference type="InterPro" id="IPR036397">
    <property type="entry name" value="RNaseH_sf"/>
</dbReference>
<organism evidence="2 3">
    <name type="scientific">Trichonephila clavata</name>
    <name type="common">Joro spider</name>
    <name type="synonym">Nephila clavata</name>
    <dbReference type="NCBI Taxonomy" id="2740835"/>
    <lineage>
        <taxon>Eukaryota</taxon>
        <taxon>Metazoa</taxon>
        <taxon>Ecdysozoa</taxon>
        <taxon>Arthropoda</taxon>
        <taxon>Chelicerata</taxon>
        <taxon>Arachnida</taxon>
        <taxon>Araneae</taxon>
        <taxon>Araneomorphae</taxon>
        <taxon>Entelegynae</taxon>
        <taxon>Araneoidea</taxon>
        <taxon>Nephilidae</taxon>
        <taxon>Trichonephila</taxon>
    </lineage>
</organism>
<dbReference type="InterPro" id="IPR021109">
    <property type="entry name" value="Peptidase_aspartic_dom_sf"/>
</dbReference>
<dbReference type="AlphaFoldDB" id="A0A8X6KXJ3"/>
<protein>
    <recommendedName>
        <fullName evidence="1">DUF1758 domain-containing protein</fullName>
    </recommendedName>
</protein>
<keyword evidence="3" id="KW-1185">Reference proteome</keyword>
<dbReference type="EMBL" id="BMAO01003455">
    <property type="protein sequence ID" value="GFQ87951.1"/>
    <property type="molecule type" value="Genomic_DNA"/>
</dbReference>
<dbReference type="Pfam" id="PF05380">
    <property type="entry name" value="Peptidase_A17"/>
    <property type="match status" value="1"/>
</dbReference>
<dbReference type="Gene3D" id="3.30.420.10">
    <property type="entry name" value="Ribonuclease H-like superfamily/Ribonuclease H"/>
    <property type="match status" value="1"/>
</dbReference>
<reference evidence="2" key="1">
    <citation type="submission" date="2020-07" db="EMBL/GenBank/DDBJ databases">
        <title>Multicomponent nature underlies the extraordinary mechanical properties of spider dragline silk.</title>
        <authorList>
            <person name="Kono N."/>
            <person name="Nakamura H."/>
            <person name="Mori M."/>
            <person name="Yoshida Y."/>
            <person name="Ohtoshi R."/>
            <person name="Malay A.D."/>
            <person name="Moran D.A.P."/>
            <person name="Tomita M."/>
            <person name="Numata K."/>
            <person name="Arakawa K."/>
        </authorList>
    </citation>
    <scope>NUCLEOTIDE SEQUENCE</scope>
</reference>
<dbReference type="OrthoDB" id="8061640at2759"/>